<keyword evidence="16" id="KW-1185">Reference proteome</keyword>
<dbReference type="PANTHER" id="PTHR40255">
    <property type="entry name" value="UPF0093 MEMBRANE PROTEIN SLR1790"/>
    <property type="match status" value="1"/>
</dbReference>
<keyword evidence="9 14" id="KW-1133">Transmembrane helix</keyword>
<dbReference type="PANTHER" id="PTHR40255:SF1">
    <property type="entry name" value="PROTOPORPHYRINOGEN IX OXIDASE"/>
    <property type="match status" value="1"/>
</dbReference>
<comment type="pathway">
    <text evidence="2 14">Porphyrin-containing compound metabolism; protoporphyrin-IX biosynthesis; protoporphyrin-IX from protoporphyrinogen-IX: step 1/1.</text>
</comment>
<feature type="transmembrane region" description="Helical" evidence="14">
    <location>
        <begin position="126"/>
        <end position="146"/>
    </location>
</feature>
<dbReference type="Proteomes" id="UP000505210">
    <property type="component" value="Chromosome"/>
</dbReference>
<evidence type="ECO:0000256" key="4">
    <source>
        <dbReference type="ARBA" id="ARBA00017504"/>
    </source>
</evidence>
<dbReference type="AlphaFoldDB" id="A0A6M8BCH9"/>
<comment type="function">
    <text evidence="14">Catalyzes the oxidation of protoporphyrinogen IX to protoporphyrin IX.</text>
</comment>
<feature type="binding site" description="axial binding residue" evidence="14">
    <location>
        <position position="10"/>
    </location>
    <ligand>
        <name>heme</name>
        <dbReference type="ChEBI" id="CHEBI:30413"/>
    </ligand>
    <ligandPart>
        <name>Fe</name>
        <dbReference type="ChEBI" id="CHEBI:18248"/>
    </ligandPart>
</feature>
<name>A0A6M8BCH9_9CYAN</name>
<dbReference type="GO" id="GO:0070818">
    <property type="term" value="F:protoporphyrinogen oxidase activity"/>
    <property type="evidence" value="ECO:0007669"/>
    <property type="project" value="UniProtKB-UniRule"/>
</dbReference>
<dbReference type="UniPathway" id="UPA00251">
    <property type="reaction ID" value="UER00324"/>
</dbReference>
<feature type="transmembrane region" description="Helical" evidence="14">
    <location>
        <begin position="152"/>
        <end position="172"/>
    </location>
</feature>
<protein>
    <recommendedName>
        <fullName evidence="4 14">Protoporphyrinogen IX oxidase</fullName>
        <shortName evidence="14">PPO</shortName>
        <ecNumber evidence="14">1.3.99.-</ecNumber>
    </recommendedName>
</protein>
<gene>
    <name evidence="15" type="primary">hemJ</name>
    <name evidence="15" type="ORF">HPC62_05980</name>
</gene>
<evidence type="ECO:0000256" key="3">
    <source>
        <dbReference type="ARBA" id="ARBA00006501"/>
    </source>
</evidence>
<dbReference type="InterPro" id="IPR005265">
    <property type="entry name" value="HemJ-like"/>
</dbReference>
<feature type="binding site" description="axial binding residue" evidence="14">
    <location>
        <position position="91"/>
    </location>
    <ligand>
        <name>heme</name>
        <dbReference type="ChEBI" id="CHEBI:30413"/>
    </ligand>
    <ligandPart>
        <name>Fe</name>
        <dbReference type="ChEBI" id="CHEBI:18248"/>
    </ligandPart>
</feature>
<dbReference type="GO" id="GO:0005886">
    <property type="term" value="C:plasma membrane"/>
    <property type="evidence" value="ECO:0007669"/>
    <property type="project" value="UniProtKB-SubCell"/>
</dbReference>
<dbReference type="NCBIfam" id="TIGR00701">
    <property type="entry name" value="protoporphyrinogen oxidase HemJ"/>
    <property type="match status" value="1"/>
</dbReference>
<evidence type="ECO:0000256" key="12">
    <source>
        <dbReference type="ARBA" id="ARBA00023136"/>
    </source>
</evidence>
<reference evidence="15 16" key="1">
    <citation type="submission" date="2020-05" db="EMBL/GenBank/DDBJ databases">
        <title>Complete genome sequence of of a novel Thermoleptolyngbya strain isolated from hot springs of Ganzi, Sichuan China.</title>
        <authorList>
            <person name="Tang J."/>
            <person name="Daroch M."/>
            <person name="Li L."/>
            <person name="Waleron K."/>
            <person name="Waleron M."/>
            <person name="Waleron M."/>
        </authorList>
    </citation>
    <scope>NUCLEOTIDE SEQUENCE [LARGE SCALE GENOMIC DNA]</scope>
    <source>
        <strain evidence="15 16">PKUAC-SCTA183</strain>
    </source>
</reference>
<organism evidence="15 16">
    <name type="scientific">Thermoleptolyngbya sichuanensis A183</name>
    <dbReference type="NCBI Taxonomy" id="2737172"/>
    <lineage>
        <taxon>Bacteria</taxon>
        <taxon>Bacillati</taxon>
        <taxon>Cyanobacteriota</taxon>
        <taxon>Cyanophyceae</taxon>
        <taxon>Oculatellales</taxon>
        <taxon>Oculatellaceae</taxon>
        <taxon>Thermoleptolyngbya</taxon>
        <taxon>Thermoleptolyngbya sichuanensis</taxon>
    </lineage>
</organism>
<comment type="similarity">
    <text evidence="3 14">Belongs to the HemJ family.</text>
</comment>
<keyword evidence="8 14" id="KW-0479">Metal-binding</keyword>
<dbReference type="KEGG" id="theu:HPC62_05980"/>
<keyword evidence="12 14" id="KW-0472">Membrane</keyword>
<evidence type="ECO:0000256" key="8">
    <source>
        <dbReference type="ARBA" id="ARBA00022723"/>
    </source>
</evidence>
<evidence type="ECO:0000256" key="7">
    <source>
        <dbReference type="ARBA" id="ARBA00022692"/>
    </source>
</evidence>
<evidence type="ECO:0000313" key="15">
    <source>
        <dbReference type="EMBL" id="QKD81806.1"/>
    </source>
</evidence>
<feature type="transmembrane region" description="Helical" evidence="14">
    <location>
        <begin position="88"/>
        <end position="105"/>
    </location>
</feature>
<dbReference type="EC" id="1.3.99.-" evidence="14"/>
<evidence type="ECO:0000256" key="10">
    <source>
        <dbReference type="ARBA" id="ARBA00023002"/>
    </source>
</evidence>
<feature type="transmembrane region" description="Helical" evidence="14">
    <location>
        <begin position="6"/>
        <end position="24"/>
    </location>
</feature>
<comment type="cofactor">
    <cofactor evidence="14">
        <name>heme b</name>
        <dbReference type="ChEBI" id="CHEBI:60344"/>
    </cofactor>
    <text evidence="14">Binds 1 heme b (iron(II)-protoporphyrin IX) group per subunit.</text>
</comment>
<proteinExistence type="inferred from homology"/>
<dbReference type="GO" id="GO:0006782">
    <property type="term" value="P:protoporphyrinogen IX biosynthetic process"/>
    <property type="evidence" value="ECO:0007669"/>
    <property type="project" value="UniProtKB-UniRule"/>
</dbReference>
<dbReference type="Pfam" id="PF03653">
    <property type="entry name" value="UPF0093"/>
    <property type="match status" value="1"/>
</dbReference>
<feature type="transmembrane region" description="Helical" evidence="14">
    <location>
        <begin position="56"/>
        <end position="76"/>
    </location>
</feature>
<evidence type="ECO:0000256" key="14">
    <source>
        <dbReference type="HAMAP-Rule" id="MF_02239"/>
    </source>
</evidence>
<keyword evidence="6 14" id="KW-0349">Heme</keyword>
<evidence type="ECO:0000256" key="2">
    <source>
        <dbReference type="ARBA" id="ARBA00005073"/>
    </source>
</evidence>
<keyword evidence="7 14" id="KW-0812">Transmembrane</keyword>
<dbReference type="RefSeq" id="WP_172354194.1">
    <property type="nucleotide sequence ID" value="NZ_CP053661.1"/>
</dbReference>
<keyword evidence="5 14" id="KW-1003">Cell membrane</keyword>
<comment type="catalytic activity">
    <reaction evidence="13 14">
        <text>protoporphyrinogen IX + 3 A = protoporphyrin IX + 3 AH2</text>
        <dbReference type="Rhea" id="RHEA:62000"/>
        <dbReference type="ChEBI" id="CHEBI:13193"/>
        <dbReference type="ChEBI" id="CHEBI:17499"/>
        <dbReference type="ChEBI" id="CHEBI:57306"/>
        <dbReference type="ChEBI" id="CHEBI:57307"/>
    </reaction>
</comment>
<comment type="subcellular location">
    <subcellularLocation>
        <location evidence="1 14">Cell membrane</location>
        <topology evidence="1 14">Multi-pass membrane protein</topology>
    </subcellularLocation>
</comment>
<dbReference type="HAMAP" id="MF_02239">
    <property type="entry name" value="HemJ"/>
    <property type="match status" value="1"/>
</dbReference>
<keyword evidence="11 14" id="KW-0408">Iron</keyword>
<evidence type="ECO:0000313" key="16">
    <source>
        <dbReference type="Proteomes" id="UP000505210"/>
    </source>
</evidence>
<keyword evidence="10 14" id="KW-0560">Oxidoreductase</keyword>
<dbReference type="EMBL" id="CP053661">
    <property type="protein sequence ID" value="QKD81806.1"/>
    <property type="molecule type" value="Genomic_DNA"/>
</dbReference>
<comment type="subunit">
    <text evidence="14">Homodimer.</text>
</comment>
<dbReference type="GO" id="GO:0046872">
    <property type="term" value="F:metal ion binding"/>
    <property type="evidence" value="ECO:0007669"/>
    <property type="project" value="UniProtKB-KW"/>
</dbReference>
<evidence type="ECO:0000256" key="6">
    <source>
        <dbReference type="ARBA" id="ARBA00022617"/>
    </source>
</evidence>
<evidence type="ECO:0000256" key="9">
    <source>
        <dbReference type="ARBA" id="ARBA00022989"/>
    </source>
</evidence>
<evidence type="ECO:0000256" key="11">
    <source>
        <dbReference type="ARBA" id="ARBA00023004"/>
    </source>
</evidence>
<sequence length="196" mass="22467">MNYFWFKAFHIVGIVAWFAGLFYLPRLFVYHAEAYEQPEPAQSILKNQYQIMEKRLYSIIMTPAMLLTVAMAIALITTEPEVLREPWLHAKLALVVLLIGYHHYCKRLMKKLAADECKMTSQQFRWFNEFPTILFILVVMLAVFKNNLPTDIAAYGVVGLLIAFAAAIQLYARKRRLDRERALSADLSDAGVGSST</sequence>
<evidence type="ECO:0000256" key="1">
    <source>
        <dbReference type="ARBA" id="ARBA00004651"/>
    </source>
</evidence>
<evidence type="ECO:0000256" key="13">
    <source>
        <dbReference type="ARBA" id="ARBA00048390"/>
    </source>
</evidence>
<accession>A0A6M8BCH9</accession>
<evidence type="ECO:0000256" key="5">
    <source>
        <dbReference type="ARBA" id="ARBA00022475"/>
    </source>
</evidence>